<gene>
    <name evidence="10" type="ORF">kustc0373</name>
</gene>
<evidence type="ECO:0000256" key="1">
    <source>
        <dbReference type="ARBA" id="ARBA00000085"/>
    </source>
</evidence>
<proteinExistence type="predicted"/>
<reference evidence="10" key="1">
    <citation type="journal article" date="2006" name="Nature">
        <title>Deciphering the evolution and metabolism of an anammox bacterium from a community genome.</title>
        <authorList>
            <person name="Strous M."/>
            <person name="Pelletier E."/>
            <person name="Mangenot S."/>
            <person name="Rattei T."/>
            <person name="Lehner A."/>
            <person name="Taylor M.W."/>
            <person name="Horn M."/>
            <person name="Daims H."/>
            <person name="Bartol-Mavel D."/>
            <person name="Wincker P."/>
            <person name="Barbe V."/>
            <person name="Fonknechten N."/>
            <person name="Vallenet D."/>
            <person name="Segurens B."/>
            <person name="Schenowitz-Truong C."/>
            <person name="Medigue C."/>
            <person name="Collingro A."/>
            <person name="Snel B."/>
            <person name="Dutilh B.E."/>
            <person name="OpDenCamp H.J.M."/>
            <person name="vanDerDrift C."/>
            <person name="Cirpus I."/>
            <person name="vanDePas-Schoonen K.T."/>
            <person name="Harhangi H.R."/>
            <person name="vanNiftrik L."/>
            <person name="Schmid M."/>
            <person name="Keltjens J."/>
            <person name="vanDeVossenberg J."/>
            <person name="Kartal B."/>
            <person name="Meier H."/>
            <person name="Frishman D."/>
            <person name="Huynen M.A."/>
            <person name="Mewes H."/>
            <person name="Weissenbach J."/>
            <person name="Jetten M.S.M."/>
            <person name="Wagner M."/>
            <person name="LePaslier D."/>
        </authorList>
    </citation>
    <scope>NUCLEOTIDE SEQUENCE</scope>
</reference>
<dbReference type="GO" id="GO:0000155">
    <property type="term" value="F:phosphorelay sensor kinase activity"/>
    <property type="evidence" value="ECO:0007669"/>
    <property type="project" value="InterPro"/>
</dbReference>
<dbReference type="EMBL" id="CT573073">
    <property type="protein sequence ID" value="CAJ71118.1"/>
    <property type="molecule type" value="Genomic_DNA"/>
</dbReference>
<dbReference type="PRINTS" id="PR00344">
    <property type="entry name" value="BCTRLSENSOR"/>
</dbReference>
<dbReference type="SUPFAM" id="SSF55785">
    <property type="entry name" value="PYP-like sensor domain (PAS domain)"/>
    <property type="match status" value="1"/>
</dbReference>
<dbReference type="Pfam" id="PF00512">
    <property type="entry name" value="HisKA"/>
    <property type="match status" value="1"/>
</dbReference>
<keyword evidence="5" id="KW-0547">Nucleotide-binding</keyword>
<dbReference type="AlphaFoldDB" id="Q1PV73"/>
<dbReference type="PANTHER" id="PTHR43065:SF10">
    <property type="entry name" value="PEROXIDE STRESS-ACTIVATED HISTIDINE KINASE MAK3"/>
    <property type="match status" value="1"/>
</dbReference>
<dbReference type="InterPro" id="IPR036097">
    <property type="entry name" value="HisK_dim/P_sf"/>
</dbReference>
<keyword evidence="6 10" id="KW-0418">Kinase</keyword>
<evidence type="ECO:0000259" key="9">
    <source>
        <dbReference type="PROSITE" id="PS50109"/>
    </source>
</evidence>
<reference evidence="10" key="2">
    <citation type="submission" date="2006-01" db="EMBL/GenBank/DDBJ databases">
        <authorList>
            <person name="Genoscope"/>
        </authorList>
    </citation>
    <scope>NUCLEOTIDE SEQUENCE</scope>
</reference>
<dbReference type="InterPro" id="IPR004358">
    <property type="entry name" value="Sig_transdc_His_kin-like_C"/>
</dbReference>
<feature type="domain" description="Histidine kinase" evidence="9">
    <location>
        <begin position="175"/>
        <end position="384"/>
    </location>
</feature>
<dbReference type="Pfam" id="PF02518">
    <property type="entry name" value="HATPase_c"/>
    <property type="match status" value="1"/>
</dbReference>
<keyword evidence="7" id="KW-0067">ATP-binding</keyword>
<dbReference type="InterPro" id="IPR036890">
    <property type="entry name" value="HATPase_C_sf"/>
</dbReference>
<dbReference type="PANTHER" id="PTHR43065">
    <property type="entry name" value="SENSOR HISTIDINE KINASE"/>
    <property type="match status" value="1"/>
</dbReference>
<evidence type="ECO:0000313" key="10">
    <source>
        <dbReference type="EMBL" id="CAJ71118.1"/>
    </source>
</evidence>
<dbReference type="Gene3D" id="3.30.450.20">
    <property type="entry name" value="PAS domain"/>
    <property type="match status" value="1"/>
</dbReference>
<dbReference type="InterPro" id="IPR000014">
    <property type="entry name" value="PAS"/>
</dbReference>
<dbReference type="GO" id="GO:0005524">
    <property type="term" value="F:ATP binding"/>
    <property type="evidence" value="ECO:0007669"/>
    <property type="project" value="UniProtKB-KW"/>
</dbReference>
<sequence>MEEIKLEVSGNFLQAAIDGIRAYINIIDKEYNILFVNDAVTKKLRKTRQSIVGKKCYEQLWNKNALCENCVTPKVFEDGKPHQRINWENNAAGKNRCIEHFVFPIPNKHGQVEFAVEIFMDITEKKMLEKEREEQRLELGKRIRELRHAYEELKSLQNQLLQAEKMASIGLLASSLAHELDTPLATISGYCELLLEEVHDEKALGKIKTISDQIARCQKATRNLLIFSRKSDSEKKEYHINTLITTILALVEHRLKIHKINIRRAFDKQLPPLLVEGNQIQQVILNLVNNSVDALPNGGDLFIKTRMNNAEKSVEIVFEDNGTGIPEKYHKRIFEPFFTTKEQGKGTGLGLSICKDIISAHNGTIRLDNNTDKGTKFIISLPCK</sequence>
<keyword evidence="4 10" id="KW-0808">Transferase</keyword>
<evidence type="ECO:0000256" key="4">
    <source>
        <dbReference type="ARBA" id="ARBA00022679"/>
    </source>
</evidence>
<evidence type="ECO:0000256" key="2">
    <source>
        <dbReference type="ARBA" id="ARBA00012438"/>
    </source>
</evidence>
<evidence type="ECO:0000256" key="6">
    <source>
        <dbReference type="ARBA" id="ARBA00022777"/>
    </source>
</evidence>
<dbReference type="SUPFAM" id="SSF47384">
    <property type="entry name" value="Homodimeric domain of signal transducing histidine kinase"/>
    <property type="match status" value="1"/>
</dbReference>
<dbReference type="InterPro" id="IPR003594">
    <property type="entry name" value="HATPase_dom"/>
</dbReference>
<evidence type="ECO:0000256" key="8">
    <source>
        <dbReference type="ARBA" id="ARBA00023012"/>
    </source>
</evidence>
<evidence type="ECO:0000256" key="3">
    <source>
        <dbReference type="ARBA" id="ARBA00022553"/>
    </source>
</evidence>
<evidence type="ECO:0000256" key="5">
    <source>
        <dbReference type="ARBA" id="ARBA00022741"/>
    </source>
</evidence>
<organism evidence="10">
    <name type="scientific">Kuenenia stuttgartiensis</name>
    <dbReference type="NCBI Taxonomy" id="174633"/>
    <lineage>
        <taxon>Bacteria</taxon>
        <taxon>Pseudomonadati</taxon>
        <taxon>Planctomycetota</taxon>
        <taxon>Candidatus Brocadiia</taxon>
        <taxon>Candidatus Brocadiales</taxon>
        <taxon>Candidatus Brocadiaceae</taxon>
        <taxon>Candidatus Kuenenia</taxon>
    </lineage>
</organism>
<dbReference type="Gene3D" id="1.10.287.130">
    <property type="match status" value="1"/>
</dbReference>
<dbReference type="Gene3D" id="3.30.565.10">
    <property type="entry name" value="Histidine kinase-like ATPase, C-terminal domain"/>
    <property type="match status" value="1"/>
</dbReference>
<dbReference type="InterPro" id="IPR035965">
    <property type="entry name" value="PAS-like_dom_sf"/>
</dbReference>
<protein>
    <recommendedName>
        <fullName evidence="2">histidine kinase</fullName>
        <ecNumber evidence="2">2.7.13.3</ecNumber>
    </recommendedName>
</protein>
<dbReference type="EC" id="2.7.13.3" evidence="2"/>
<keyword evidence="3" id="KW-0597">Phosphoprotein</keyword>
<dbReference type="Pfam" id="PF13426">
    <property type="entry name" value="PAS_9"/>
    <property type="match status" value="1"/>
</dbReference>
<dbReference type="SUPFAM" id="SSF55874">
    <property type="entry name" value="ATPase domain of HSP90 chaperone/DNA topoisomerase II/histidine kinase"/>
    <property type="match status" value="1"/>
</dbReference>
<evidence type="ECO:0000256" key="7">
    <source>
        <dbReference type="ARBA" id="ARBA00022840"/>
    </source>
</evidence>
<dbReference type="NCBIfam" id="TIGR00229">
    <property type="entry name" value="sensory_box"/>
    <property type="match status" value="1"/>
</dbReference>
<name>Q1PV73_KUEST</name>
<comment type="catalytic activity">
    <reaction evidence="1">
        <text>ATP + protein L-histidine = ADP + protein N-phospho-L-histidine.</text>
        <dbReference type="EC" id="2.7.13.3"/>
    </reaction>
</comment>
<dbReference type="InterPro" id="IPR005467">
    <property type="entry name" value="His_kinase_dom"/>
</dbReference>
<dbReference type="SMART" id="SM00388">
    <property type="entry name" value="HisKA"/>
    <property type="match status" value="1"/>
</dbReference>
<dbReference type="PROSITE" id="PS50109">
    <property type="entry name" value="HIS_KIN"/>
    <property type="match status" value="1"/>
</dbReference>
<keyword evidence="8" id="KW-0902">Two-component regulatory system</keyword>
<dbReference type="InterPro" id="IPR003661">
    <property type="entry name" value="HisK_dim/P_dom"/>
</dbReference>
<accession>Q1PV73</accession>
<dbReference type="SMART" id="SM00387">
    <property type="entry name" value="HATPase_c"/>
    <property type="match status" value="1"/>
</dbReference>
<dbReference type="CDD" id="cd00082">
    <property type="entry name" value="HisKA"/>
    <property type="match status" value="1"/>
</dbReference>